<dbReference type="OrthoDB" id="9779418at2"/>
<protein>
    <recommendedName>
        <fullName evidence="3">Alkaline phosphatase family protein</fullName>
    </recommendedName>
</protein>
<comment type="caution">
    <text evidence="1">The sequence shown here is derived from an EMBL/GenBank/DDBJ whole genome shotgun (WGS) entry which is preliminary data.</text>
</comment>
<organism evidence="1 2">
    <name type="scientific">Oceanobacillus arenosus</name>
    <dbReference type="NCBI Taxonomy" id="1229153"/>
    <lineage>
        <taxon>Bacteria</taxon>
        <taxon>Bacillati</taxon>
        <taxon>Bacillota</taxon>
        <taxon>Bacilli</taxon>
        <taxon>Bacillales</taxon>
        <taxon>Bacillaceae</taxon>
        <taxon>Oceanobacillus</taxon>
    </lineage>
</organism>
<dbReference type="GO" id="GO:0016787">
    <property type="term" value="F:hydrolase activity"/>
    <property type="evidence" value="ECO:0007669"/>
    <property type="project" value="UniProtKB-ARBA"/>
</dbReference>
<dbReference type="Gene3D" id="3.40.720.10">
    <property type="entry name" value="Alkaline Phosphatase, subunit A"/>
    <property type="match status" value="1"/>
</dbReference>
<dbReference type="Pfam" id="PF01663">
    <property type="entry name" value="Phosphodiest"/>
    <property type="match status" value="1"/>
</dbReference>
<dbReference type="InterPro" id="IPR002591">
    <property type="entry name" value="Phosphodiest/P_Trfase"/>
</dbReference>
<dbReference type="PANTHER" id="PTHR10151">
    <property type="entry name" value="ECTONUCLEOTIDE PYROPHOSPHATASE/PHOSPHODIESTERASE"/>
    <property type="match status" value="1"/>
</dbReference>
<dbReference type="InterPro" id="IPR017850">
    <property type="entry name" value="Alkaline_phosphatase_core_sf"/>
</dbReference>
<dbReference type="PANTHER" id="PTHR10151:SF120">
    <property type="entry name" value="BIS(5'-ADENOSYL)-TRIPHOSPHATASE"/>
    <property type="match status" value="1"/>
</dbReference>
<evidence type="ECO:0008006" key="3">
    <source>
        <dbReference type="Google" id="ProtNLM"/>
    </source>
</evidence>
<reference evidence="2" key="1">
    <citation type="submission" date="2017-11" db="EMBL/GenBank/DDBJ databases">
        <authorList>
            <person name="Zhu W."/>
        </authorList>
    </citation>
    <scope>NUCLEOTIDE SEQUENCE [LARGE SCALE GENOMIC DNA]</scope>
    <source>
        <strain evidence="2">CAU 1183</strain>
    </source>
</reference>
<evidence type="ECO:0000313" key="2">
    <source>
        <dbReference type="Proteomes" id="UP000257143"/>
    </source>
</evidence>
<gene>
    <name evidence="1" type="ORF">CWR48_12240</name>
</gene>
<evidence type="ECO:0000313" key="1">
    <source>
        <dbReference type="EMBL" id="RDW18343.1"/>
    </source>
</evidence>
<dbReference type="SUPFAM" id="SSF53649">
    <property type="entry name" value="Alkaline phosphatase-like"/>
    <property type="match status" value="1"/>
</dbReference>
<accession>A0A3D8PQG5</accession>
<dbReference type="AlphaFoldDB" id="A0A3D8PQG5"/>
<keyword evidence="2" id="KW-1185">Reference proteome</keyword>
<sequence length="431" mass="49077">MNKQKLFVFCLDALCSSDIEYMKTLKNFSTIFETGSYVEHVEPVYPSITYVCHTSIITGKYPMNHGVNQNEKVARGKLHSPWFTMKNDVQADTLLDIAARNGLTTCSISWPVSGGANYDLNMPMIVPYMYKGYQPEQFLENTASAELLEKYFWNHGRYIKGEDRSLDLFTMALAPDIIRDYEQPDVMLVKMCDLDTIRHNYGVYHEKTKEQLRKHDEEFGVLLESIKRYGDFDNTNFIILGDHGQTDVDLVLNFNVLLKQHGFLRLNEDGSLQDYDALCHSNGLSAWIELKDPNDVAMKQKVHEFLLSLKEDPEINLRYIFTKEEAEIQFKLTGPFDFVIEGEGAISFNEDWSGDRIFGKKKRGDKKIGEGSHGGLPHKKETTTFIASGPAIKPGVVVDKGLMVDEAVTMAYMLGLEMKDTDGNLIKEILR</sequence>
<dbReference type="EMBL" id="PIOC01000017">
    <property type="protein sequence ID" value="RDW18343.1"/>
    <property type="molecule type" value="Genomic_DNA"/>
</dbReference>
<dbReference type="RefSeq" id="WP_115773522.1">
    <property type="nucleotide sequence ID" value="NZ_PIOC01000017.1"/>
</dbReference>
<dbReference type="Proteomes" id="UP000257143">
    <property type="component" value="Unassembled WGS sequence"/>
</dbReference>
<proteinExistence type="predicted"/>
<name>A0A3D8PQG5_9BACI</name>
<dbReference type="CDD" id="cd16018">
    <property type="entry name" value="Enpp"/>
    <property type="match status" value="1"/>
</dbReference>